<dbReference type="EMBL" id="AP004302">
    <property type="protein sequence ID" value="BAD21785.1"/>
    <property type="molecule type" value="Genomic_DNA"/>
</dbReference>
<reference evidence="3" key="1">
    <citation type="journal article" date="2005" name="Nature">
        <title>The map-based sequence of the rice genome.</title>
        <authorList>
            <consortium name="International rice genome sequencing project (IRGSP)"/>
            <person name="Matsumoto T."/>
            <person name="Wu J."/>
            <person name="Kanamori H."/>
            <person name="Katayose Y."/>
            <person name="Fujisawa M."/>
            <person name="Namiki N."/>
            <person name="Mizuno H."/>
            <person name="Yamamoto K."/>
            <person name="Antonio B.A."/>
            <person name="Baba T."/>
            <person name="Sakata K."/>
            <person name="Nagamura Y."/>
            <person name="Aoki H."/>
            <person name="Arikawa K."/>
            <person name="Arita K."/>
            <person name="Bito T."/>
            <person name="Chiden Y."/>
            <person name="Fujitsuka N."/>
            <person name="Fukunaka R."/>
            <person name="Hamada M."/>
            <person name="Harada C."/>
            <person name="Hayashi A."/>
            <person name="Hijishita S."/>
            <person name="Honda M."/>
            <person name="Hosokawa S."/>
            <person name="Ichikawa Y."/>
            <person name="Idonuma A."/>
            <person name="Iijima M."/>
            <person name="Ikeda M."/>
            <person name="Ikeno M."/>
            <person name="Ito K."/>
            <person name="Ito S."/>
            <person name="Ito T."/>
            <person name="Ito Y."/>
            <person name="Ito Y."/>
            <person name="Iwabuchi A."/>
            <person name="Kamiya K."/>
            <person name="Karasawa W."/>
            <person name="Kurita K."/>
            <person name="Katagiri S."/>
            <person name="Kikuta A."/>
            <person name="Kobayashi H."/>
            <person name="Kobayashi N."/>
            <person name="Machita K."/>
            <person name="Maehara T."/>
            <person name="Masukawa M."/>
            <person name="Mizubayashi T."/>
            <person name="Mukai Y."/>
            <person name="Nagasaki H."/>
            <person name="Nagata Y."/>
            <person name="Naito S."/>
            <person name="Nakashima M."/>
            <person name="Nakama Y."/>
            <person name="Nakamichi Y."/>
            <person name="Nakamura M."/>
            <person name="Meguro A."/>
            <person name="Negishi M."/>
            <person name="Ohta I."/>
            <person name="Ohta T."/>
            <person name="Okamoto M."/>
            <person name="Ono N."/>
            <person name="Saji S."/>
            <person name="Sakaguchi M."/>
            <person name="Sakai K."/>
            <person name="Shibata M."/>
            <person name="Shimokawa T."/>
            <person name="Song J."/>
            <person name="Takazaki Y."/>
            <person name="Terasawa K."/>
            <person name="Tsugane M."/>
            <person name="Tsuji K."/>
            <person name="Ueda S."/>
            <person name="Waki K."/>
            <person name="Yamagata H."/>
            <person name="Yamamoto M."/>
            <person name="Yamamoto S."/>
            <person name="Yamane H."/>
            <person name="Yoshiki S."/>
            <person name="Yoshihara R."/>
            <person name="Yukawa K."/>
            <person name="Zhong H."/>
            <person name="Yano M."/>
            <person name="Yuan Q."/>
            <person name="Ouyang S."/>
            <person name="Liu J."/>
            <person name="Jones K.M."/>
            <person name="Gansberger K."/>
            <person name="Moffat K."/>
            <person name="Hill J."/>
            <person name="Bera J."/>
            <person name="Fadrosh D."/>
            <person name="Jin S."/>
            <person name="Johri S."/>
            <person name="Kim M."/>
            <person name="Overton L."/>
            <person name="Reardon M."/>
            <person name="Tsitrin T."/>
            <person name="Vuong H."/>
            <person name="Weaver B."/>
            <person name="Ciecko A."/>
            <person name="Tallon L."/>
            <person name="Jackson J."/>
            <person name="Pai G."/>
            <person name="Aken S.V."/>
            <person name="Utterback T."/>
            <person name="Reidmuller S."/>
            <person name="Feldblyum T."/>
            <person name="Hsiao J."/>
            <person name="Zismann V."/>
            <person name="Iobst S."/>
            <person name="de Vazeille A.R."/>
            <person name="Buell C.R."/>
            <person name="Ying K."/>
            <person name="Li Y."/>
            <person name="Lu T."/>
            <person name="Huang Y."/>
            <person name="Zhao Q."/>
            <person name="Feng Q."/>
            <person name="Zhang L."/>
            <person name="Zhu J."/>
            <person name="Weng Q."/>
            <person name="Mu J."/>
            <person name="Lu Y."/>
            <person name="Fan D."/>
            <person name="Liu Y."/>
            <person name="Guan J."/>
            <person name="Zhang Y."/>
            <person name="Yu S."/>
            <person name="Liu X."/>
            <person name="Zhang Y."/>
            <person name="Hong G."/>
            <person name="Han B."/>
            <person name="Choisne N."/>
            <person name="Demange N."/>
            <person name="Orjeda G."/>
            <person name="Samain S."/>
            <person name="Cattolico L."/>
            <person name="Pelletier E."/>
            <person name="Couloux A."/>
            <person name="Segurens B."/>
            <person name="Wincker P."/>
            <person name="D'Hont A."/>
            <person name="Scarpelli C."/>
            <person name="Weissenbach J."/>
            <person name="Salanoubat M."/>
            <person name="Quetier F."/>
            <person name="Yu Y."/>
            <person name="Kim H.R."/>
            <person name="Rambo T."/>
            <person name="Currie J."/>
            <person name="Collura K."/>
            <person name="Luo M."/>
            <person name="Yang T."/>
            <person name="Ammiraju J.S.S."/>
            <person name="Engler F."/>
            <person name="Soderlund C."/>
            <person name="Wing R.A."/>
            <person name="Palmer L.E."/>
            <person name="de la Bastide M."/>
            <person name="Spiegel L."/>
            <person name="Nascimento L."/>
            <person name="Zutavern T."/>
            <person name="O'Shaughnessy A."/>
            <person name="Dike S."/>
            <person name="Dedhia N."/>
            <person name="Preston R."/>
            <person name="Balija V."/>
            <person name="McCombie W.R."/>
            <person name="Chow T."/>
            <person name="Chen H."/>
            <person name="Chung M."/>
            <person name="Chen C."/>
            <person name="Shaw J."/>
            <person name="Wu H."/>
            <person name="Hsiao K."/>
            <person name="Chao Y."/>
            <person name="Chu M."/>
            <person name="Cheng C."/>
            <person name="Hour A."/>
            <person name="Lee P."/>
            <person name="Lin S."/>
            <person name="Lin Y."/>
            <person name="Liou J."/>
            <person name="Liu S."/>
            <person name="Hsing Y."/>
            <person name="Raghuvanshi S."/>
            <person name="Mohanty A."/>
            <person name="Bharti A.K."/>
            <person name="Gaur A."/>
            <person name="Gupta V."/>
            <person name="Kumar D."/>
            <person name="Ravi V."/>
            <person name="Vij S."/>
            <person name="Kapur A."/>
            <person name="Khurana P."/>
            <person name="Khurana P."/>
            <person name="Khurana J.P."/>
            <person name="Tyagi A.K."/>
            <person name="Gaikwad K."/>
            <person name="Singh A."/>
            <person name="Dalal V."/>
            <person name="Srivastava S."/>
            <person name="Dixit A."/>
            <person name="Pal A.K."/>
            <person name="Ghazi I.A."/>
            <person name="Yadav M."/>
            <person name="Pandit A."/>
            <person name="Bhargava A."/>
            <person name="Sureshbabu K."/>
            <person name="Batra K."/>
            <person name="Sharma T.R."/>
            <person name="Mohapatra T."/>
            <person name="Singh N.K."/>
            <person name="Messing J."/>
            <person name="Nelson A.B."/>
            <person name="Fuks G."/>
            <person name="Kavchok S."/>
            <person name="Keizer G."/>
            <person name="Linton E."/>
            <person name="Llaca V."/>
            <person name="Song R."/>
            <person name="Tanyolac B."/>
            <person name="Young S."/>
            <person name="Ho-Il K."/>
            <person name="Hahn J.H."/>
            <person name="Sangsakoo G."/>
            <person name="Vanavichit A."/>
            <person name="de Mattos Luiz.A.T."/>
            <person name="Zimmer P.D."/>
            <person name="Malone G."/>
            <person name="Dellagostin O."/>
            <person name="de Oliveira A.C."/>
            <person name="Bevan M."/>
            <person name="Bancroft I."/>
            <person name="Minx P."/>
            <person name="Cordum H."/>
            <person name="Wilson R."/>
            <person name="Cheng Z."/>
            <person name="Jin W."/>
            <person name="Jiang J."/>
            <person name="Leong S.A."/>
            <person name="Iwama H."/>
            <person name="Gojobori T."/>
            <person name="Itoh T."/>
            <person name="Niimura Y."/>
            <person name="Fujii Y."/>
            <person name="Habara T."/>
            <person name="Sakai H."/>
            <person name="Sato Y."/>
            <person name="Wilson G."/>
            <person name="Kumar K."/>
            <person name="McCouch S."/>
            <person name="Juretic N."/>
            <person name="Hoen D."/>
            <person name="Wright S."/>
            <person name="Bruskiewich R."/>
            <person name="Bureau T."/>
            <person name="Miyao A."/>
            <person name="Hirochika H."/>
            <person name="Nishikawa T."/>
            <person name="Kadowaki K."/>
            <person name="Sugiura M."/>
            <person name="Burr B."/>
            <person name="Sasaki T."/>
        </authorList>
    </citation>
    <scope>NUCLEOTIDE SEQUENCE [LARGE SCALE GENOMIC DNA]</scope>
    <source>
        <strain evidence="3">cv. Nipponbare</strain>
    </source>
</reference>
<accession>Q6K808</accession>
<gene>
    <name evidence="2" type="primary">OJ1122_H01.16</name>
</gene>
<dbReference type="AlphaFoldDB" id="Q6K808"/>
<evidence type="ECO:0000313" key="2">
    <source>
        <dbReference type="EMBL" id="BAD21785.1"/>
    </source>
</evidence>
<dbReference type="Proteomes" id="UP000000763">
    <property type="component" value="Chromosome 2"/>
</dbReference>
<proteinExistence type="predicted"/>
<sequence length="64" mass="6569">MVGGVESGGKEARESGKEVGWEDLATVSLEKGEVEEEEEAAKGPSSGGEEGGADFWSPNSCPLV</sequence>
<evidence type="ECO:0000313" key="3">
    <source>
        <dbReference type="Proteomes" id="UP000000763"/>
    </source>
</evidence>
<organism evidence="2 3">
    <name type="scientific">Oryza sativa subsp. japonica</name>
    <name type="common">Rice</name>
    <dbReference type="NCBI Taxonomy" id="39947"/>
    <lineage>
        <taxon>Eukaryota</taxon>
        <taxon>Viridiplantae</taxon>
        <taxon>Streptophyta</taxon>
        <taxon>Embryophyta</taxon>
        <taxon>Tracheophyta</taxon>
        <taxon>Spermatophyta</taxon>
        <taxon>Magnoliopsida</taxon>
        <taxon>Liliopsida</taxon>
        <taxon>Poales</taxon>
        <taxon>Poaceae</taxon>
        <taxon>BOP clade</taxon>
        <taxon>Oryzoideae</taxon>
        <taxon>Oryzeae</taxon>
        <taxon>Oryzinae</taxon>
        <taxon>Oryza</taxon>
        <taxon>Oryza sativa</taxon>
    </lineage>
</organism>
<reference evidence="3" key="2">
    <citation type="journal article" date="2008" name="Nucleic Acids Res.">
        <title>The rice annotation project database (RAP-DB): 2008 update.</title>
        <authorList>
            <consortium name="The rice annotation project (RAP)"/>
        </authorList>
    </citation>
    <scope>GENOME REANNOTATION</scope>
    <source>
        <strain evidence="3">cv. Nipponbare</strain>
    </source>
</reference>
<feature type="compositionally biased region" description="Basic and acidic residues" evidence="1">
    <location>
        <begin position="8"/>
        <end position="20"/>
    </location>
</feature>
<name>Q6K808_ORYSJ</name>
<protein>
    <submittedName>
        <fullName evidence="2">Uncharacterized protein</fullName>
    </submittedName>
</protein>
<evidence type="ECO:0000256" key="1">
    <source>
        <dbReference type="SAM" id="MobiDB-lite"/>
    </source>
</evidence>
<feature type="region of interest" description="Disordered" evidence="1">
    <location>
        <begin position="1"/>
        <end position="64"/>
    </location>
</feature>